<dbReference type="Gene3D" id="3.40.50.720">
    <property type="entry name" value="NAD(P)-binding Rossmann-like Domain"/>
    <property type="match status" value="1"/>
</dbReference>
<evidence type="ECO:0000313" key="6">
    <source>
        <dbReference type="Proteomes" id="UP001610335"/>
    </source>
</evidence>
<dbReference type="InterPro" id="IPR036291">
    <property type="entry name" value="NAD(P)-bd_dom_sf"/>
</dbReference>
<dbReference type="PANTHER" id="PTHR24320:SF252">
    <property type="entry name" value="DEHYDROGENASE_REDUCTASE FAMILY PROTEIN, PUTATIVE (AFU_ORTHOLOGUE AFUA_3G08550)-RELATED"/>
    <property type="match status" value="1"/>
</dbReference>
<dbReference type="InterPro" id="IPR002347">
    <property type="entry name" value="SDR_fam"/>
</dbReference>
<name>A0ABR4IXX2_9EURO</name>
<dbReference type="PRINTS" id="PR00081">
    <property type="entry name" value="GDHRDH"/>
</dbReference>
<proteinExistence type="inferred from homology"/>
<dbReference type="EMBL" id="JBFXLS010000006">
    <property type="protein sequence ID" value="KAL2832615.1"/>
    <property type="molecule type" value="Genomic_DNA"/>
</dbReference>
<dbReference type="PANTHER" id="PTHR24320">
    <property type="entry name" value="RETINOL DEHYDROGENASE"/>
    <property type="match status" value="1"/>
</dbReference>
<keyword evidence="6" id="KW-1185">Reference proteome</keyword>
<keyword evidence="2" id="KW-0521">NADP</keyword>
<gene>
    <name evidence="5" type="ORF">BDW59DRAFT_106450</name>
</gene>
<reference evidence="5 6" key="1">
    <citation type="submission" date="2024-07" db="EMBL/GenBank/DDBJ databases">
        <title>Section-level genome sequencing and comparative genomics of Aspergillus sections Usti and Cavernicolus.</title>
        <authorList>
            <consortium name="Lawrence Berkeley National Laboratory"/>
            <person name="Nybo J.L."/>
            <person name="Vesth T.C."/>
            <person name="Theobald S."/>
            <person name="Frisvad J.C."/>
            <person name="Larsen T.O."/>
            <person name="Kjaerboelling I."/>
            <person name="Rothschild-Mancinelli K."/>
            <person name="Lyhne E.K."/>
            <person name="Kogle M.E."/>
            <person name="Barry K."/>
            <person name="Clum A."/>
            <person name="Na H."/>
            <person name="Ledsgaard L."/>
            <person name="Lin J."/>
            <person name="Lipzen A."/>
            <person name="Kuo A."/>
            <person name="Riley R."/>
            <person name="Mondo S."/>
            <person name="LaButti K."/>
            <person name="Haridas S."/>
            <person name="Pangalinan J."/>
            <person name="Salamov A.A."/>
            <person name="Simmons B.A."/>
            <person name="Magnuson J.K."/>
            <person name="Chen J."/>
            <person name="Drula E."/>
            <person name="Henrissat B."/>
            <person name="Wiebenga A."/>
            <person name="Lubbers R.J."/>
            <person name="Gomes A.C."/>
            <person name="Makela M.R."/>
            <person name="Stajich J."/>
            <person name="Grigoriev I.V."/>
            <person name="Mortensen U.H."/>
            <person name="De vries R.P."/>
            <person name="Baker S.E."/>
            <person name="Andersen M.R."/>
        </authorList>
    </citation>
    <scope>NUCLEOTIDE SEQUENCE [LARGE SCALE GENOMIC DNA]</scope>
    <source>
        <strain evidence="5 6">CBS 600.67</strain>
    </source>
</reference>
<accession>A0ABR4IXX2</accession>
<comment type="caution">
    <text evidence="5">The sequence shown here is derived from an EMBL/GenBank/DDBJ whole genome shotgun (WGS) entry which is preliminary data.</text>
</comment>
<evidence type="ECO:0000256" key="2">
    <source>
        <dbReference type="ARBA" id="ARBA00022857"/>
    </source>
</evidence>
<evidence type="ECO:0000313" key="5">
    <source>
        <dbReference type="EMBL" id="KAL2832615.1"/>
    </source>
</evidence>
<dbReference type="Pfam" id="PF00106">
    <property type="entry name" value="adh_short"/>
    <property type="match status" value="1"/>
</dbReference>
<organism evidence="5 6">
    <name type="scientific">Aspergillus cavernicola</name>
    <dbReference type="NCBI Taxonomy" id="176166"/>
    <lineage>
        <taxon>Eukaryota</taxon>
        <taxon>Fungi</taxon>
        <taxon>Dikarya</taxon>
        <taxon>Ascomycota</taxon>
        <taxon>Pezizomycotina</taxon>
        <taxon>Eurotiomycetes</taxon>
        <taxon>Eurotiomycetidae</taxon>
        <taxon>Eurotiales</taxon>
        <taxon>Aspergillaceae</taxon>
        <taxon>Aspergillus</taxon>
        <taxon>Aspergillus subgen. Nidulantes</taxon>
    </lineage>
</organism>
<dbReference type="SUPFAM" id="SSF51735">
    <property type="entry name" value="NAD(P)-binding Rossmann-fold domains"/>
    <property type="match status" value="1"/>
</dbReference>
<evidence type="ECO:0000256" key="1">
    <source>
        <dbReference type="ARBA" id="ARBA00006484"/>
    </source>
</evidence>
<dbReference type="Proteomes" id="UP001610335">
    <property type="component" value="Unassembled WGS sequence"/>
</dbReference>
<protein>
    <recommendedName>
        <fullName evidence="7">Short-chain dehydrogenase/reductase family protein</fullName>
    </recommendedName>
</protein>
<comment type="similarity">
    <text evidence="1">Belongs to the short-chain dehydrogenases/reductases (SDR) family.</text>
</comment>
<evidence type="ECO:0000256" key="3">
    <source>
        <dbReference type="ARBA" id="ARBA00023002"/>
    </source>
</evidence>
<evidence type="ECO:0008006" key="7">
    <source>
        <dbReference type="Google" id="ProtNLM"/>
    </source>
</evidence>
<evidence type="ECO:0000256" key="4">
    <source>
        <dbReference type="SAM" id="MobiDB-lite"/>
    </source>
</evidence>
<sequence length="331" mass="36142">MGLFQPKVTPHPTTPNLSGKTAVITGATGGLGLETARQLLRLNISTLVLAVRNIAKGETCIQDLRNDPIIRVRNPNASIHVLKLDMNRYDSVIGFARALEEKVAVVDILVLNAGMNSFTFERSVNGHEQSMQVNYCSNVLLITELLPYLESCAEKTGAPVRITWLGSRTYYIANSLEKRGFVKSGESVLGYMDSESEFQPWKRYADTKLLCAMFVYALAPKLDEKKVVINMVCPGMVATDLGGNSPILVRVLVAVLKAIRARPVEVGGLLVVNAVVVAGVESHGELIGDKDIVQPTDFIKSSAGQQVQKKLWAETMEDLAKITTLPSVFTR</sequence>
<feature type="region of interest" description="Disordered" evidence="4">
    <location>
        <begin position="1"/>
        <end position="21"/>
    </location>
</feature>
<keyword evidence="3" id="KW-0560">Oxidoreductase</keyword>